<dbReference type="RefSeq" id="WP_029054251.1">
    <property type="nucleotide sequence ID" value="NZ_CP015108.1"/>
</dbReference>
<evidence type="ECO:0000259" key="2">
    <source>
        <dbReference type="Pfam" id="PF07331"/>
    </source>
</evidence>
<organism evidence="3 4">
    <name type="scientific">Sporosarcina ureae</name>
    <dbReference type="NCBI Taxonomy" id="1571"/>
    <lineage>
        <taxon>Bacteria</taxon>
        <taxon>Bacillati</taxon>
        <taxon>Bacillota</taxon>
        <taxon>Bacilli</taxon>
        <taxon>Bacillales</taxon>
        <taxon>Caryophanaceae</taxon>
        <taxon>Sporosarcina</taxon>
    </lineage>
</organism>
<protein>
    <submittedName>
        <fullName evidence="3">Tripartite tricarboxylate transporter TctB family protein</fullName>
    </submittedName>
</protein>
<feature type="domain" description="DUF1468" evidence="2">
    <location>
        <begin position="11"/>
        <end position="147"/>
    </location>
</feature>
<keyword evidence="1" id="KW-0812">Transmembrane</keyword>
<dbReference type="Pfam" id="PF07331">
    <property type="entry name" value="TctB"/>
    <property type="match status" value="1"/>
</dbReference>
<feature type="transmembrane region" description="Helical" evidence="1">
    <location>
        <begin position="76"/>
        <end position="93"/>
    </location>
</feature>
<sequence>MVRYITPILATVVGIIMLISAINLPKSNLGNPNGPMYFPLLIASILIISGIVYFYQEFKARGNDFADFRALRIGKSPLYLLVSLILMLIYTVLFERIGFLYSTILFLAGLLFLLNGRKKWMSNIIIAVVFSFVTWYAFGTLLQVSLP</sequence>
<keyword evidence="1" id="KW-0472">Membrane</keyword>
<keyword evidence="1" id="KW-1133">Transmembrane helix</keyword>
<feature type="transmembrane region" description="Helical" evidence="1">
    <location>
        <begin position="99"/>
        <end position="116"/>
    </location>
</feature>
<feature type="transmembrane region" description="Helical" evidence="1">
    <location>
        <begin position="123"/>
        <end position="146"/>
    </location>
</feature>
<evidence type="ECO:0000256" key="1">
    <source>
        <dbReference type="SAM" id="Phobius"/>
    </source>
</evidence>
<evidence type="ECO:0000313" key="3">
    <source>
        <dbReference type="EMBL" id="ARF13937.1"/>
    </source>
</evidence>
<accession>A0ABM6JUP5</accession>
<keyword evidence="4" id="KW-1185">Reference proteome</keyword>
<evidence type="ECO:0000313" key="4">
    <source>
        <dbReference type="Proteomes" id="UP000192486"/>
    </source>
</evidence>
<dbReference type="InterPro" id="IPR009936">
    <property type="entry name" value="DUF1468"/>
</dbReference>
<gene>
    <name evidence="3" type="ORF">SporoS204_07135</name>
</gene>
<name>A0ABM6JUP5_SPOUR</name>
<feature type="transmembrane region" description="Helical" evidence="1">
    <location>
        <begin position="7"/>
        <end position="24"/>
    </location>
</feature>
<proteinExistence type="predicted"/>
<dbReference type="Proteomes" id="UP000192486">
    <property type="component" value="Chromosome"/>
</dbReference>
<reference evidence="3 4" key="1">
    <citation type="submission" date="2016-04" db="EMBL/GenBank/DDBJ databases">
        <title>Comparative Genomics and Epigenetics of Sporosarcina ureae.</title>
        <authorList>
            <person name="Oliver A.S."/>
            <person name="Cooper K.K."/>
        </authorList>
    </citation>
    <scope>NUCLEOTIDE SEQUENCE [LARGE SCALE GENOMIC DNA]</scope>
    <source>
        <strain evidence="3 4">S204</strain>
    </source>
</reference>
<feature type="transmembrane region" description="Helical" evidence="1">
    <location>
        <begin position="36"/>
        <end position="55"/>
    </location>
</feature>
<dbReference type="EMBL" id="CP015108">
    <property type="protein sequence ID" value="ARF13937.1"/>
    <property type="molecule type" value="Genomic_DNA"/>
</dbReference>